<feature type="transmembrane region" description="Helical" evidence="1">
    <location>
        <begin position="279"/>
        <end position="299"/>
    </location>
</feature>
<keyword evidence="1" id="KW-1133">Transmembrane helix</keyword>
<evidence type="ECO:0000256" key="1">
    <source>
        <dbReference type="SAM" id="Phobius"/>
    </source>
</evidence>
<gene>
    <name evidence="2" type="ORF">A2V97_02575</name>
</gene>
<feature type="transmembrane region" description="Helical" evidence="1">
    <location>
        <begin position="160"/>
        <end position="190"/>
    </location>
</feature>
<feature type="transmembrane region" description="Helical" evidence="1">
    <location>
        <begin position="132"/>
        <end position="148"/>
    </location>
</feature>
<dbReference type="STRING" id="1802485.A2V97_02575"/>
<feature type="transmembrane region" description="Helical" evidence="1">
    <location>
        <begin position="211"/>
        <end position="228"/>
    </location>
</feature>
<dbReference type="Proteomes" id="UP000177382">
    <property type="component" value="Unassembled WGS sequence"/>
</dbReference>
<evidence type="ECO:0000313" key="2">
    <source>
        <dbReference type="EMBL" id="OGM15651.1"/>
    </source>
</evidence>
<sequence>MFPSQTSLIPVAVAVSRYLEKLVESNGWLAIRSFNEGWYPYWYLGLPAKYLLGPVVPMLLVLLHKLFPQVSLFSLSFILITFSFIVGAIGWGELAGKISGNRIIGVFVSIAALILPWRYLSSLALEETTFIVARNLLPWVLFMIYVYLTESTRRKLIVVLLALSLLFLVNTSILPILIVGAGSVILAASYSAGQEGKSGKLKGIWGYSKKFLKALILSLVVVTLWYTPGYWSTVLFNPSIGGASAGKVILRIFEILRNGLPFLLAIVSVFFSGKLKSRITVFTLTWLLTFLFLSVFRLLGDPDFWQDWSSWFYELEIGIGFLMAQVAYSLIRKNEHRYSVKIYIVILILFLSPYWLSFRIYNTLGKPALISQSIPQGVYALTKLSEIAGEKRVFLSGSTVFWANALYDLNQVRGGQDKVAINPYWDHAAYQIREGESGELASVWLQSLGITYALVHTPKSYEYYHDFVNLSKWKDVGKVIWQDKGDIILEMPKNSLARSIDLEKEYHTVKPKDGKDLSALKAYLLPEKLPLKVSGFTNGYWISQDSPADAVRVAVTFDSNWKAYAGDGRKLKVEKDILGYVLIYTEGQREIRLAY</sequence>
<accession>A0A1F7XKV4</accession>
<organism evidence="2 3">
    <name type="scientific">Candidatus Woesebacteria bacterium RBG_16_42_24</name>
    <dbReference type="NCBI Taxonomy" id="1802485"/>
    <lineage>
        <taxon>Bacteria</taxon>
        <taxon>Candidatus Woeseibacteriota</taxon>
    </lineage>
</organism>
<protein>
    <recommendedName>
        <fullName evidence="4">Membrane protein 6-pyruvoyl-tetrahydropterin synthase-related domain-containing protein</fullName>
    </recommendedName>
</protein>
<evidence type="ECO:0000313" key="3">
    <source>
        <dbReference type="Proteomes" id="UP000177382"/>
    </source>
</evidence>
<comment type="caution">
    <text evidence="2">The sequence shown here is derived from an EMBL/GenBank/DDBJ whole genome shotgun (WGS) entry which is preliminary data.</text>
</comment>
<feature type="transmembrane region" description="Helical" evidence="1">
    <location>
        <begin position="103"/>
        <end position="120"/>
    </location>
</feature>
<feature type="transmembrane region" description="Helical" evidence="1">
    <location>
        <begin position="41"/>
        <end position="63"/>
    </location>
</feature>
<feature type="transmembrane region" description="Helical" evidence="1">
    <location>
        <begin position="311"/>
        <end position="331"/>
    </location>
</feature>
<feature type="transmembrane region" description="Helical" evidence="1">
    <location>
        <begin position="338"/>
        <end position="356"/>
    </location>
</feature>
<dbReference type="EMBL" id="MGFX01000001">
    <property type="protein sequence ID" value="OGM15651.1"/>
    <property type="molecule type" value="Genomic_DNA"/>
</dbReference>
<evidence type="ECO:0008006" key="4">
    <source>
        <dbReference type="Google" id="ProtNLM"/>
    </source>
</evidence>
<proteinExistence type="predicted"/>
<feature type="transmembrane region" description="Helical" evidence="1">
    <location>
        <begin position="248"/>
        <end position="272"/>
    </location>
</feature>
<feature type="transmembrane region" description="Helical" evidence="1">
    <location>
        <begin position="70"/>
        <end position="91"/>
    </location>
</feature>
<name>A0A1F7XKV4_9BACT</name>
<dbReference type="AlphaFoldDB" id="A0A1F7XKV4"/>
<reference evidence="2 3" key="1">
    <citation type="journal article" date="2016" name="Nat. Commun.">
        <title>Thousands of microbial genomes shed light on interconnected biogeochemical processes in an aquifer system.</title>
        <authorList>
            <person name="Anantharaman K."/>
            <person name="Brown C.T."/>
            <person name="Hug L.A."/>
            <person name="Sharon I."/>
            <person name="Castelle C.J."/>
            <person name="Probst A.J."/>
            <person name="Thomas B.C."/>
            <person name="Singh A."/>
            <person name="Wilkins M.J."/>
            <person name="Karaoz U."/>
            <person name="Brodie E.L."/>
            <person name="Williams K.H."/>
            <person name="Hubbard S.S."/>
            <person name="Banfield J.F."/>
        </authorList>
    </citation>
    <scope>NUCLEOTIDE SEQUENCE [LARGE SCALE GENOMIC DNA]</scope>
</reference>
<keyword evidence="1" id="KW-0812">Transmembrane</keyword>
<keyword evidence="1" id="KW-0472">Membrane</keyword>